<dbReference type="InterPro" id="IPR018201">
    <property type="entry name" value="Ketoacyl_synth_AS"/>
</dbReference>
<evidence type="ECO:0000256" key="3">
    <source>
        <dbReference type="ARBA" id="ARBA00022679"/>
    </source>
</evidence>
<dbReference type="Proteomes" id="UP000315522">
    <property type="component" value="Unassembled WGS sequence"/>
</dbReference>
<dbReference type="PANTHER" id="PTHR43775">
    <property type="entry name" value="FATTY ACID SYNTHASE"/>
    <property type="match status" value="1"/>
</dbReference>
<accession>A0A559MNE8</accession>
<proteinExistence type="predicted"/>
<dbReference type="InterPro" id="IPR014030">
    <property type="entry name" value="Ketoacyl_synth_N"/>
</dbReference>
<dbReference type="PROSITE" id="PS00606">
    <property type="entry name" value="KS3_1"/>
    <property type="match status" value="1"/>
</dbReference>
<evidence type="ECO:0000256" key="1">
    <source>
        <dbReference type="ARBA" id="ARBA00022450"/>
    </source>
</evidence>
<evidence type="ECO:0000256" key="2">
    <source>
        <dbReference type="ARBA" id="ARBA00022553"/>
    </source>
</evidence>
<keyword evidence="6" id="KW-1185">Reference proteome</keyword>
<name>A0A559MNE8_9HELO</name>
<dbReference type="InterPro" id="IPR050091">
    <property type="entry name" value="PKS_NRPS_Biosynth_Enz"/>
</dbReference>
<evidence type="ECO:0000313" key="5">
    <source>
        <dbReference type="EMBL" id="TVY94481.1"/>
    </source>
</evidence>
<dbReference type="EMBL" id="QGML01000006">
    <property type="protein sequence ID" value="TVY94481.1"/>
    <property type="molecule type" value="Genomic_DNA"/>
</dbReference>
<dbReference type="AlphaFoldDB" id="A0A559MNE8"/>
<dbReference type="PROSITE" id="PS52004">
    <property type="entry name" value="KS3_2"/>
    <property type="match status" value="1"/>
</dbReference>
<dbReference type="Pfam" id="PF00109">
    <property type="entry name" value="ketoacyl-synt"/>
    <property type="match status" value="1"/>
</dbReference>
<sequence length="288" mass="31079">MSRQMNESIAIVGSGCRFAGSVNSPSKLWDLLSQPRDLRQKVPASRFSATGFYHPDGTYHGHSNVVHAYLLDNDDDPTAFDAEFFGIKPAEAKAMDPQQRVLLEVVYEALESAGLSSVRMRGSNTAVYVGSMTDDYTAILLRDLQDAPTYTSTGTARSMLSNRVSYVFDWHGPSVSLDTACSASLVAVHMAMQTLRSGECRIALACGTNLILGPENFVVESKLNMLSPDGRGRMWDHGANGYARGDGVAALVLKTLSAALEDGDDIECIIRETGLNQDGATTGTDVRE</sequence>
<dbReference type="InterPro" id="IPR020841">
    <property type="entry name" value="PKS_Beta-ketoAc_synthase_dom"/>
</dbReference>
<dbReference type="InterPro" id="IPR016039">
    <property type="entry name" value="Thiolase-like"/>
</dbReference>
<comment type="caution">
    <text evidence="5">The sequence shown here is derived from an EMBL/GenBank/DDBJ whole genome shotgun (WGS) entry which is preliminary data.</text>
</comment>
<keyword evidence="2" id="KW-0597">Phosphoprotein</keyword>
<evidence type="ECO:0000313" key="6">
    <source>
        <dbReference type="Proteomes" id="UP000315522"/>
    </source>
</evidence>
<evidence type="ECO:0000259" key="4">
    <source>
        <dbReference type="PROSITE" id="PS52004"/>
    </source>
</evidence>
<dbReference type="PANTHER" id="PTHR43775:SF20">
    <property type="entry name" value="HYBRID PKS-NRPS SYNTHETASE APDA"/>
    <property type="match status" value="1"/>
</dbReference>
<reference evidence="5 6" key="1">
    <citation type="submission" date="2018-05" db="EMBL/GenBank/DDBJ databases">
        <title>Genome sequencing and assembly of the regulated plant pathogen Lachnellula willkommii and related sister species for the development of diagnostic species identification markers.</title>
        <authorList>
            <person name="Giroux E."/>
            <person name="Bilodeau G."/>
        </authorList>
    </citation>
    <scope>NUCLEOTIDE SEQUENCE [LARGE SCALE GENOMIC DNA]</scope>
    <source>
        <strain evidence="5 6">CBS 172.35</strain>
    </source>
</reference>
<keyword evidence="1" id="KW-0596">Phosphopantetheine</keyword>
<gene>
    <name evidence="5" type="primary">ccsA_2</name>
    <name evidence="5" type="ORF">LAWI1_G001208</name>
</gene>
<dbReference type="GO" id="GO:0004312">
    <property type="term" value="F:fatty acid synthase activity"/>
    <property type="evidence" value="ECO:0007669"/>
    <property type="project" value="TreeGrafter"/>
</dbReference>
<dbReference type="CDD" id="cd00833">
    <property type="entry name" value="PKS"/>
    <property type="match status" value="1"/>
</dbReference>
<dbReference type="GO" id="GO:0004315">
    <property type="term" value="F:3-oxoacyl-[acyl-carrier-protein] synthase activity"/>
    <property type="evidence" value="ECO:0007669"/>
    <property type="project" value="InterPro"/>
</dbReference>
<dbReference type="SMART" id="SM00825">
    <property type="entry name" value="PKS_KS"/>
    <property type="match status" value="1"/>
</dbReference>
<keyword evidence="3" id="KW-0808">Transferase</keyword>
<dbReference type="Gene3D" id="3.40.47.10">
    <property type="match status" value="1"/>
</dbReference>
<protein>
    <submittedName>
        <fullName evidence="5">Polyketide synthase-nonribosomal peptide synthetase</fullName>
    </submittedName>
</protein>
<dbReference type="SUPFAM" id="SSF53901">
    <property type="entry name" value="Thiolase-like"/>
    <property type="match status" value="1"/>
</dbReference>
<organism evidence="5 6">
    <name type="scientific">Lachnellula willkommii</name>
    <dbReference type="NCBI Taxonomy" id="215461"/>
    <lineage>
        <taxon>Eukaryota</taxon>
        <taxon>Fungi</taxon>
        <taxon>Dikarya</taxon>
        <taxon>Ascomycota</taxon>
        <taxon>Pezizomycotina</taxon>
        <taxon>Leotiomycetes</taxon>
        <taxon>Helotiales</taxon>
        <taxon>Lachnaceae</taxon>
        <taxon>Lachnellula</taxon>
    </lineage>
</organism>
<feature type="domain" description="Ketosynthase family 3 (KS3)" evidence="4">
    <location>
        <begin position="6"/>
        <end position="288"/>
    </location>
</feature>
<dbReference type="GO" id="GO:0006633">
    <property type="term" value="P:fatty acid biosynthetic process"/>
    <property type="evidence" value="ECO:0007669"/>
    <property type="project" value="InterPro"/>
</dbReference>
<dbReference type="GO" id="GO:0044550">
    <property type="term" value="P:secondary metabolite biosynthetic process"/>
    <property type="evidence" value="ECO:0007669"/>
    <property type="project" value="TreeGrafter"/>
</dbReference>